<feature type="transmembrane region" description="Helical" evidence="1">
    <location>
        <begin position="7"/>
        <end position="30"/>
    </location>
</feature>
<dbReference type="OrthoDB" id="9972989at2"/>
<reference evidence="3" key="1">
    <citation type="submission" date="2016-10" db="EMBL/GenBank/DDBJ databases">
        <authorList>
            <person name="Varghese N."/>
            <person name="Submissions S."/>
        </authorList>
    </citation>
    <scope>NUCLEOTIDE SEQUENCE [LARGE SCALE GENOMIC DNA]</scope>
    <source>
        <strain evidence="3">DSM 5463</strain>
    </source>
</reference>
<dbReference type="EMBL" id="FNUK01000012">
    <property type="protein sequence ID" value="SEF82753.1"/>
    <property type="molecule type" value="Genomic_DNA"/>
</dbReference>
<evidence type="ECO:0000256" key="1">
    <source>
        <dbReference type="SAM" id="Phobius"/>
    </source>
</evidence>
<keyword evidence="1" id="KW-0472">Membrane</keyword>
<evidence type="ECO:0000313" key="3">
    <source>
        <dbReference type="Proteomes" id="UP000242850"/>
    </source>
</evidence>
<evidence type="ECO:0000313" key="2">
    <source>
        <dbReference type="EMBL" id="SEF82753.1"/>
    </source>
</evidence>
<gene>
    <name evidence="2" type="ORF">SAMN05660865_01126</name>
</gene>
<accession>A0A1H5V6A3</accession>
<dbReference type="RefSeq" id="WP_103896091.1">
    <property type="nucleotide sequence ID" value="NZ_FNUK01000012.1"/>
</dbReference>
<keyword evidence="1" id="KW-0812">Transmembrane</keyword>
<proteinExistence type="predicted"/>
<organism evidence="2 3">
    <name type="scientific">Caloramator fervidus</name>
    <dbReference type="NCBI Taxonomy" id="29344"/>
    <lineage>
        <taxon>Bacteria</taxon>
        <taxon>Bacillati</taxon>
        <taxon>Bacillota</taxon>
        <taxon>Clostridia</taxon>
        <taxon>Eubacteriales</taxon>
        <taxon>Clostridiaceae</taxon>
        <taxon>Caloramator</taxon>
    </lineage>
</organism>
<dbReference type="Proteomes" id="UP000242850">
    <property type="component" value="Unassembled WGS sequence"/>
</dbReference>
<sequence length="66" mass="7899">MNKKIRLFIKIFIVILVLGFLIPMFIRFFLSKNYNKNKDDAIFVVNYGIDEQNFMDTIKKILNIPK</sequence>
<protein>
    <submittedName>
        <fullName evidence="2">Uncharacterized protein</fullName>
    </submittedName>
</protein>
<name>A0A1H5V6A3_9CLOT</name>
<keyword evidence="3" id="KW-1185">Reference proteome</keyword>
<dbReference type="AlphaFoldDB" id="A0A1H5V6A3"/>
<keyword evidence="1" id="KW-1133">Transmembrane helix</keyword>